<dbReference type="EMBL" id="CH445332">
    <property type="protein sequence ID" value="EAT87089.1"/>
    <property type="molecule type" value="Genomic_DNA"/>
</dbReference>
<proteinExistence type="predicted"/>
<protein>
    <submittedName>
        <fullName evidence="1">Uncharacterized protein</fullName>
    </submittedName>
</protein>
<dbReference type="GeneID" id="5973291"/>
<sequence length="34" mass="4030">MGGIWSIYGMLHWFKEEHNVNLAKANITLKRHSF</sequence>
<evidence type="ECO:0000313" key="2">
    <source>
        <dbReference type="Proteomes" id="UP000001055"/>
    </source>
</evidence>
<dbReference type="KEGG" id="pno:SNOG_06025"/>
<name>Q0UQD9_PHANO</name>
<dbReference type="Proteomes" id="UP000001055">
    <property type="component" value="Unassembled WGS sequence"/>
</dbReference>
<evidence type="ECO:0000313" key="1">
    <source>
        <dbReference type="EMBL" id="EAT87089.1"/>
    </source>
</evidence>
<organism evidence="1 2">
    <name type="scientific">Phaeosphaeria nodorum (strain SN15 / ATCC MYA-4574 / FGSC 10173)</name>
    <name type="common">Glume blotch fungus</name>
    <name type="synonym">Parastagonospora nodorum</name>
    <dbReference type="NCBI Taxonomy" id="321614"/>
    <lineage>
        <taxon>Eukaryota</taxon>
        <taxon>Fungi</taxon>
        <taxon>Dikarya</taxon>
        <taxon>Ascomycota</taxon>
        <taxon>Pezizomycotina</taxon>
        <taxon>Dothideomycetes</taxon>
        <taxon>Pleosporomycetidae</taxon>
        <taxon>Pleosporales</taxon>
        <taxon>Pleosporineae</taxon>
        <taxon>Phaeosphaeriaceae</taxon>
        <taxon>Parastagonospora</taxon>
    </lineage>
</organism>
<gene>
    <name evidence="1" type="ORF">SNOG_06025</name>
</gene>
<dbReference type="InParanoid" id="Q0UQD9"/>
<reference evidence="2" key="1">
    <citation type="journal article" date="2007" name="Plant Cell">
        <title>Dothideomycete-plant interactions illuminated by genome sequencing and EST analysis of the wheat pathogen Stagonospora nodorum.</title>
        <authorList>
            <person name="Hane J.K."/>
            <person name="Lowe R.G."/>
            <person name="Solomon P.S."/>
            <person name="Tan K.C."/>
            <person name="Schoch C.L."/>
            <person name="Spatafora J.W."/>
            <person name="Crous P.W."/>
            <person name="Kodira C."/>
            <person name="Birren B.W."/>
            <person name="Galagan J.E."/>
            <person name="Torriani S.F."/>
            <person name="McDonald B.A."/>
            <person name="Oliver R.P."/>
        </authorList>
    </citation>
    <scope>NUCLEOTIDE SEQUENCE [LARGE SCALE GENOMIC DNA]</scope>
    <source>
        <strain evidence="2">SN15 / ATCC MYA-4574 / FGSC 10173</strain>
    </source>
</reference>
<accession>Q0UQD9</accession>
<dbReference type="RefSeq" id="XP_001796414.1">
    <property type="nucleotide sequence ID" value="XM_001796362.1"/>
</dbReference>
<dbReference type="AlphaFoldDB" id="Q0UQD9"/>